<evidence type="ECO:0000313" key="3">
    <source>
        <dbReference type="Proteomes" id="UP000737391"/>
    </source>
</evidence>
<feature type="domain" description="GLEYA adhesin" evidence="1">
    <location>
        <begin position="205"/>
        <end position="275"/>
    </location>
</feature>
<proteinExistence type="predicted"/>
<organism evidence="2 3">
    <name type="scientific">Fusarium agapanthi</name>
    <dbReference type="NCBI Taxonomy" id="1803897"/>
    <lineage>
        <taxon>Eukaryota</taxon>
        <taxon>Fungi</taxon>
        <taxon>Dikarya</taxon>
        <taxon>Ascomycota</taxon>
        <taxon>Pezizomycotina</taxon>
        <taxon>Sordariomycetes</taxon>
        <taxon>Hypocreomycetidae</taxon>
        <taxon>Hypocreales</taxon>
        <taxon>Nectriaceae</taxon>
        <taxon>Fusarium</taxon>
        <taxon>Fusarium fujikuroi species complex</taxon>
    </lineage>
</organism>
<dbReference type="InterPro" id="IPR018871">
    <property type="entry name" value="GLEYA_adhesin_domain"/>
</dbReference>
<dbReference type="AlphaFoldDB" id="A0A9P5AZK7"/>
<dbReference type="GO" id="GO:0007155">
    <property type="term" value="P:cell adhesion"/>
    <property type="evidence" value="ECO:0007669"/>
    <property type="project" value="InterPro"/>
</dbReference>
<dbReference type="Gene3D" id="2.60.120.1560">
    <property type="match status" value="1"/>
</dbReference>
<reference evidence="2" key="1">
    <citation type="submission" date="2020-01" db="EMBL/GenBank/DDBJ databases">
        <title>Identification and distribution of gene clusters putatively required for synthesis of sphingolipid metabolism inhibitors in phylogenetically diverse species of the filamentous fungus Fusarium.</title>
        <authorList>
            <person name="Kim H.-S."/>
            <person name="Busman M."/>
            <person name="Brown D.W."/>
            <person name="Divon H."/>
            <person name="Uhlig S."/>
            <person name="Proctor R.H."/>
        </authorList>
    </citation>
    <scope>NUCLEOTIDE SEQUENCE</scope>
    <source>
        <strain evidence="2">NRRL 31653</strain>
    </source>
</reference>
<evidence type="ECO:0000259" key="1">
    <source>
        <dbReference type="Pfam" id="PF10528"/>
    </source>
</evidence>
<dbReference type="Pfam" id="PF10528">
    <property type="entry name" value="GLEYA"/>
    <property type="match status" value="1"/>
</dbReference>
<evidence type="ECO:0000313" key="2">
    <source>
        <dbReference type="EMBL" id="KAF4490175.1"/>
    </source>
</evidence>
<dbReference type="Pfam" id="PF05792">
    <property type="entry name" value="Candida_ALS"/>
    <property type="match status" value="1"/>
</dbReference>
<dbReference type="OrthoDB" id="4388755at2759"/>
<gene>
    <name evidence="2" type="ORF">FAGAP_11040</name>
</gene>
<protein>
    <submittedName>
        <fullName evidence="2">Agglutinin 2</fullName>
    </submittedName>
</protein>
<accession>A0A9P5AZK7</accession>
<dbReference type="Proteomes" id="UP000737391">
    <property type="component" value="Unassembled WGS sequence"/>
</dbReference>
<dbReference type="InterPro" id="IPR008440">
    <property type="entry name" value="Agglutinin-like_ALS_rpt"/>
</dbReference>
<dbReference type="EMBL" id="LUFC02001000">
    <property type="protein sequence ID" value="KAF4490175.1"/>
    <property type="molecule type" value="Genomic_DNA"/>
</dbReference>
<keyword evidence="3" id="KW-1185">Reference proteome</keyword>
<comment type="caution">
    <text evidence="2">The sequence shown here is derived from an EMBL/GenBank/DDBJ whole genome shotgun (WGS) entry which is preliminary data.</text>
</comment>
<sequence length="291" mass="30575">MYYSPSAPGALATVLVGLPQLYTTVTNYRFITAPVTATLPPASQGATYGAFTTAEITTMTPASQDGVATVVVQVPQSYTTLNTDGYFSNRATAILAPASQGDPATVVIQVAASYTTVTSYSTGFSGSSTSTGPVPTDGSPATVCIVLPAVGTQIADQTCGNTALEYAIYTHNYYNSDPPNFSSFNAESFKSKLPSFTGITDRIGIPYCDEITLVWFGDKAMTSWTRSNADLEQGYSWGPSASKTYKIQLTAGTYTPFRLLWANAQGDYGMIVTVTAPDGTAIVDGSGSKND</sequence>
<name>A0A9P5AZK7_9HYPO</name>